<keyword evidence="3" id="KW-1133">Transmembrane helix</keyword>
<keyword evidence="3 5" id="KW-0812">Transmembrane</keyword>
<dbReference type="KEGG" id="tet:TTHERM_000654019"/>
<feature type="region of interest" description="Disordered" evidence="2">
    <location>
        <begin position="651"/>
        <end position="672"/>
    </location>
</feature>
<organism evidence="5 6">
    <name type="scientific">Tetrahymena thermophila (strain SB210)</name>
    <dbReference type="NCBI Taxonomy" id="312017"/>
    <lineage>
        <taxon>Eukaryota</taxon>
        <taxon>Sar</taxon>
        <taxon>Alveolata</taxon>
        <taxon>Ciliophora</taxon>
        <taxon>Intramacronucleata</taxon>
        <taxon>Oligohymenophorea</taxon>
        <taxon>Hymenostomatida</taxon>
        <taxon>Tetrahymenina</taxon>
        <taxon>Tetrahymenidae</taxon>
        <taxon>Tetrahymena</taxon>
    </lineage>
</organism>
<feature type="coiled-coil region" evidence="1">
    <location>
        <begin position="3761"/>
        <end position="3795"/>
    </location>
</feature>
<dbReference type="GeneID" id="24440046"/>
<name>W7XKD8_TETTS</name>
<dbReference type="EMBL" id="GG662720">
    <property type="protein sequence ID" value="EWS74814.1"/>
    <property type="molecule type" value="Genomic_DNA"/>
</dbReference>
<dbReference type="OrthoDB" id="2116838at2759"/>
<feature type="chain" id="PRO_5004903771" evidence="4">
    <location>
        <begin position="22"/>
        <end position="3833"/>
    </location>
</feature>
<sequence>MYAKIFIFLYLILEFDKFAQAQTQAQDCCKCKDAPPPQPSLPNQPNQQDPCQCEVNFSYCILNGICIDLIEDIMWKNDIVAGQKKGTCFKTGDEVLKQNGKYDELKQSFLNGDIKLYPSACFIYEKHTFQTNQLFAHMIGKRNNYQMRTSDQICVDQSNFKDKANDISYCCIKGCQKQLCLDKSEQKKCVDLNQLQEEQYFDYQDQNVIQYKENILMQNKNKYIGQATSTQCLKFNEQLQVEFLSCFADTNNDVCIDQQSSTSYCLSITSKDNGPIGKTEDNQCVYKDKYYQKIKYCYQDSEIDYKTNYCKYQDLTRTIYQGQFLCVNLDENQFGDKIKGADINGNCITYDSDKYLTCAFGYCKILNKSYLSQCVKISLELDSKKQQNTISSYGFFRYCGSDDKEWAIACATGYCIPKLTSRQYDFYSDQTQRKYYSYYSQTKCVKMNNQYFGKIFTNICLNSYDPSSPQRVIECFGDYCIQTKSKGSNIFWLCAQLDNKDKSRQVKLQDQTCSSYDSQFIDKQNMSSMRCVSDFTNQSCLYQDSTSSLPKCMYFKQYTFQDASGNNISQPGLSSLNFIGRAFDGGNCQLYQDPLKSIYCDNTYCLNKESTCQPFDVFFVGKSLDTQCLEERDMKKEAVLCANTHCLSNNTKNPNQESDNSNSEDDTPPDESDFDSFGFRILQFVNKESETLKSNRILSSKKQNGGSKNKQDPKKGNQKNTYFCEKISIDNKIIGVEKQTGSCIYLGTSDQDAQYCIEGEYCLKVGPNGKKQCVPMVDDIICTDEKQNCLTIADAIKCKMCKKGQCLQVGNITQPCLNFNILGSSTCMAFDGTCQNFDSRNCRACPEGTCLDLRQRACIYTNQFKLKSNQCLKFKNVDVPCILYDLDNYNNDPKIQCTHPSGRCINMLEDKSVCQSCPRFYNQPGDNKCYGLKEQNEILNHDKDSSLTIFSLSINYIPINGCPQGCYLCVNSKWCTQCQDEYILYRNNDLKIQYCVLVNILNSQQETYELNFKTNQKQQIQIQCDINSLYPPGRQFVYKQDYFYCYHFIVKYQEGIIRSAKIFEETVILQLNNDQNTLQALQNDKQLISNKCLPGCITCQVKGSQSICLKCQDGFTLDFKINQCQKCPDQCLTCFYGGLYNLQTINWSVDQITLKSLDISKLSEEQYRLLCDQCEDNKRLVLKLDFSGCELCGDNCNICSWGNQNYNLTNLFDLNQALYSGAGFLKIKKCVQCIDGFIFNIDQISCVKKLYEDCLDEIFFESNTPLTKQNVIYEMRPFTTNQWFYTNPSYTYAQGCLVCNQQTSIITFQEGQNATLCTKLDQFIKDDLDSYFSYCKVPLLYIVYPTDNTSTLAIKPIYDIITCQECLQNYSFNFNTYKCNTFCKTQVYGCSKCYNYNSQSDTLFQCTVCENNQIPTQGGCQDCPEGCQSCFEGDYIVNLTRQLTIMRPQNSLLQRLNQLQGNDIGMICTSCTDSYYFDYNKKKCVSIQCGEFCLDCFQYKKQSKCLSCNKVSIMKRISSILGYITDFYFQQIIKNIDQMINYNEEHNDCYICPLSCKGCQYYKLTNNPLSLYSAKCLGCNQNIQGIKISDEYHWRYDQKNKKCLLCKKGDVGCYYEKKIEVYVACGSKEGAIGQGLMSSPYNLQRADEINWDKVIVNEVDFLRAVVIYNEIGLQKIDVKLNFIPSSSECQISQNIIIESNLMQKVFTLKEFVLTLQTFDPANPDKTDQRRKILLGRQIKFVGFTDINIQRIDWKLLLEDFKPTGFIFDTPYIRSVQIVNTTFSNPSGPNIFYQNLFDLQIFNLQQQLTIQNTNFTNFTYQNFELIKMYQKSYYEMKNQIDLQRFDETDNLNVTLDNLCIQNNTFKGSSFMRFSSQKIFLTFKDSLFFNNYLGQNSIFFILDQKINIAVISIWSDIMILKNLLESQFCFYVIQTFIRNEKRNIQFQENNITSTDIKLGIFQANKIWVQTLYLTKNTLNNQNIFTYLPQKQSKIMYDPEYEVFDKQWEPIIDEFYDQDNTLANSDKILIQLLDIYLQNNLMSRDGSLILELTGQTKKIGKVNLRGINLSCDNTLQQNQFQNMFSIKRIYQLYVDRMVICNNENSKFLLINDINIVNINTLDIKQQGDQSLNMRYPQILVENVNQYILLRNISMRKLLIQACLIKIITNNENLVSVNIQNFQAQDNQLSIFDQSEEVNLISITSHSFLNVIIRSSKLENNNLSSLKKIFKYSSNGILINSEQSKVTLKDVTANNNNALQGYSQFIIIANEVYIEDCSFVNSNFQQIDMSNFLAEIQGGAFYCQSQLLKISKCSFTQCFSQKGGAIYWQPRYDAVLRLNDSQFKNNIAQLENKYSEGGAIFIESGNQNQLDIQLNQVYADNNLSNQNGGFLSMSYSRRKVAVLINQSQLSNNFAINGGIINIDSATGSKGFLILDQVQIFYDLSIFAKTVQKIINNLNNIKLNELSQISFRNLKSVEFKEVSVTSSPQQSIDQNIFINQVLYQPLVQFQFFTSFFAVECVFQDIVVFQTFIEVVQANQIFIQQTKFLNIQRLKEYYLKSLQNEKNSEMTETLLKKQDYYLNIISDAKYYQQVKNSLVILDAINIIQINQSIFQKMVCPDCFLGPLFLTSQVATLTKNQFFNNQGKNGGAINIQYSQQKLMQQFQTKQRLLFEKQIVQSIKTYKMKNLELSIAFQNNLYSVSDFVNLRKARYLEEYKVIENSEIQQILIDNCQFQNNSAFNGGSIYAKNTYIKIQNSTLTNNLAEGYGGAIFNDDGEFDQIQNSILENKQEQKDQESSNNKILYNVEILSTLILYNQAKKVSGAFHSNIRYPNMNQYTTIYRNIANQYGPDIEVGPWKMQVMYKGEQLQKNSKIILESGYIQDELVIYLLGRRNEQFKYFTKISDEKEELEQVFLEISTTSNSQNVLIQPLKIEFNQGIFNLTKKLQIFGTFGSLIHVNLTCSKIKLPIYEVKTQKLIGMNDNYYFPLSFQISEQCLPGTKVQKQDGKYDICQTCYLKTYSLEYQSQTCHKCPISDAYCYKNIILIPQGYWRKNNQSSDISECRNKIENCLGDLNVTDQNLDSLKKTFSWQNNACAEGHIGAFCEDCDLKAQYWIKPYQRVNTYSCADCTQVTYNWVFVILSNAGQIALIAIVVFSSINYIKLKIYAEYLMKMKLFYFGSSFEERNKSNLYIKILINYFQIISCLSTFRIDIPSQINFLYKTVGNPLENVLYAQDCLLIQHFMSVDLIYYRLFVSHAQIVFFIICLFICLQIQSCIQKTKMNLSIIVCAINYCLYANLPSMVNLIIGTISCIQVGEDYYVKLFTSIECDSNHQKKQVMLLWPLLGLWAVVIPLLQFLILVIKRRSLHTISMKFSFGFLYNEYSENCFWWEIVKTFQKILIILVLNIYEQRVIVKGCIILAIVFMQMCFSLNQQPYLIPDLNKTDFISSIVCCLTISLGIILNNYHQSKASQIIIYILVAIINLAFIIFIAKKILSHFLLKTQKMLQPLIKKYQIAIDKMQLTYQRLKRLRIIIQKKIIYNKLQEHLQSENHIFNKKMFFKLKDIYKKFKNKLAKIQQKNDLQVKLQGKQFVKNTKKRISKKERRVSIGQKILGQGKQKKQSKTGFLDMTKFAIKTQIKQIQKSYIPPQVNQNLNSNLPSLQQISHMDSVQHSILNKDKLSQFNTQKQCQIKKEFQQSQATILNKNPSNEQPIQNEIFNLSSRESRENSIDVKRRCILSFNIINFTQGDILSFQRIKNLKYATYTEEQQSKAIFQQINQELDKLKQEYNNEQLVLQHLSFQKQELKDFYKKLSKNKQFSNLVCVLGNIQRYMNIEFNLY</sequence>
<evidence type="ECO:0000313" key="6">
    <source>
        <dbReference type="Proteomes" id="UP000009168"/>
    </source>
</evidence>
<gene>
    <name evidence="5" type="ORF">TTHERM_000654019</name>
</gene>
<feature type="region of interest" description="Disordered" evidence="2">
    <location>
        <begin position="695"/>
        <end position="717"/>
    </location>
</feature>
<keyword evidence="4" id="KW-0732">Signal</keyword>
<keyword evidence="1" id="KW-0175">Coiled coil</keyword>
<accession>W7XKD8</accession>
<feature type="compositionally biased region" description="Acidic residues" evidence="2">
    <location>
        <begin position="662"/>
        <end position="672"/>
    </location>
</feature>
<feature type="transmembrane region" description="Helical" evidence="3">
    <location>
        <begin position="3185"/>
        <end position="3205"/>
    </location>
</feature>
<dbReference type="PANTHER" id="PTHR11319">
    <property type="entry name" value="G PROTEIN-COUPLED RECEPTOR-RELATED"/>
    <property type="match status" value="1"/>
</dbReference>
<feature type="transmembrane region" description="Helical" evidence="3">
    <location>
        <begin position="3243"/>
        <end position="3264"/>
    </location>
</feature>
<feature type="compositionally biased region" description="Polar residues" evidence="2">
    <location>
        <begin position="651"/>
        <end position="661"/>
    </location>
</feature>
<feature type="transmembrane region" description="Helical" evidence="3">
    <location>
        <begin position="3406"/>
        <end position="3428"/>
    </location>
</feature>
<feature type="transmembrane region" description="Helical" evidence="3">
    <location>
        <begin position="3467"/>
        <end position="3485"/>
    </location>
</feature>
<evidence type="ECO:0000313" key="5">
    <source>
        <dbReference type="EMBL" id="EWS74814.1"/>
    </source>
</evidence>
<keyword evidence="3" id="KW-0472">Membrane</keyword>
<proteinExistence type="predicted"/>
<feature type="transmembrane region" description="Helical" evidence="3">
    <location>
        <begin position="3276"/>
        <end position="3293"/>
    </location>
</feature>
<keyword evidence="6" id="KW-1185">Reference proteome</keyword>
<feature type="signal peptide" evidence="4">
    <location>
        <begin position="1"/>
        <end position="21"/>
    </location>
</feature>
<evidence type="ECO:0000256" key="2">
    <source>
        <dbReference type="SAM" id="MobiDB-lite"/>
    </source>
</evidence>
<dbReference type="Proteomes" id="UP000009168">
    <property type="component" value="Unassembled WGS sequence"/>
</dbReference>
<evidence type="ECO:0000256" key="3">
    <source>
        <dbReference type="SAM" id="Phobius"/>
    </source>
</evidence>
<evidence type="ECO:0000256" key="1">
    <source>
        <dbReference type="SAM" id="Coils"/>
    </source>
</evidence>
<dbReference type="InterPro" id="IPR011050">
    <property type="entry name" value="Pectin_lyase_fold/virulence"/>
</dbReference>
<evidence type="ECO:0000256" key="4">
    <source>
        <dbReference type="SAM" id="SignalP"/>
    </source>
</evidence>
<dbReference type="SUPFAM" id="SSF51126">
    <property type="entry name" value="Pectin lyase-like"/>
    <property type="match status" value="2"/>
</dbReference>
<dbReference type="PANTHER" id="PTHR11319:SF35">
    <property type="entry name" value="OUTER MEMBRANE PROTEIN PMPC-RELATED"/>
    <property type="match status" value="1"/>
</dbReference>
<protein>
    <submittedName>
        <fullName evidence="5">Transmembrane protein, putative</fullName>
    </submittedName>
</protein>
<dbReference type="InParanoid" id="W7XKD8"/>
<dbReference type="RefSeq" id="XP_012652645.1">
    <property type="nucleotide sequence ID" value="XM_012797191.1"/>
</dbReference>
<feature type="transmembrane region" description="Helical" evidence="3">
    <location>
        <begin position="3131"/>
        <end position="3156"/>
    </location>
</feature>
<reference evidence="6" key="1">
    <citation type="journal article" date="2006" name="PLoS Biol.">
        <title>Macronuclear genome sequence of the ciliate Tetrahymena thermophila, a model eukaryote.</title>
        <authorList>
            <person name="Eisen J.A."/>
            <person name="Coyne R.S."/>
            <person name="Wu M."/>
            <person name="Wu D."/>
            <person name="Thiagarajan M."/>
            <person name="Wortman J.R."/>
            <person name="Badger J.H."/>
            <person name="Ren Q."/>
            <person name="Amedeo P."/>
            <person name="Jones K.M."/>
            <person name="Tallon L.J."/>
            <person name="Delcher A.L."/>
            <person name="Salzberg S.L."/>
            <person name="Silva J.C."/>
            <person name="Haas B.J."/>
            <person name="Majoros W.H."/>
            <person name="Farzad M."/>
            <person name="Carlton J.M."/>
            <person name="Smith R.K. Jr."/>
            <person name="Garg J."/>
            <person name="Pearlman R.E."/>
            <person name="Karrer K.M."/>
            <person name="Sun L."/>
            <person name="Manning G."/>
            <person name="Elde N.C."/>
            <person name="Turkewitz A.P."/>
            <person name="Asai D.J."/>
            <person name="Wilkes D.E."/>
            <person name="Wang Y."/>
            <person name="Cai H."/>
            <person name="Collins K."/>
            <person name="Stewart B.A."/>
            <person name="Lee S.R."/>
            <person name="Wilamowska K."/>
            <person name="Weinberg Z."/>
            <person name="Ruzzo W.L."/>
            <person name="Wloga D."/>
            <person name="Gaertig J."/>
            <person name="Frankel J."/>
            <person name="Tsao C.-C."/>
            <person name="Gorovsky M.A."/>
            <person name="Keeling P.J."/>
            <person name="Waller R.F."/>
            <person name="Patron N.J."/>
            <person name="Cherry J.M."/>
            <person name="Stover N.A."/>
            <person name="Krieger C.J."/>
            <person name="del Toro C."/>
            <person name="Ryder H.F."/>
            <person name="Williamson S.C."/>
            <person name="Barbeau R.A."/>
            <person name="Hamilton E.P."/>
            <person name="Orias E."/>
        </authorList>
    </citation>
    <scope>NUCLEOTIDE SEQUENCE [LARGE SCALE GENOMIC DNA]</scope>
    <source>
        <strain evidence="6">SB210</strain>
    </source>
</reference>
<feature type="transmembrane region" description="Helical" evidence="3">
    <location>
        <begin position="3440"/>
        <end position="3460"/>
    </location>
</feature>
<feature type="transmembrane region" description="Helical" evidence="3">
    <location>
        <begin position="3334"/>
        <end position="3356"/>
    </location>
</feature>